<dbReference type="Pfam" id="PF05930">
    <property type="entry name" value="Phage_AlpA"/>
    <property type="match status" value="1"/>
</dbReference>
<evidence type="ECO:0000313" key="1">
    <source>
        <dbReference type="EMBL" id="EIJ36224.1"/>
    </source>
</evidence>
<accession>A0A656HJI6</accession>
<dbReference type="OrthoDB" id="8455288at2"/>
<organism evidence="1 2">
    <name type="scientific">Thiothrix nivea (strain ATCC 35100 / DSM 5205 / JP2)</name>
    <dbReference type="NCBI Taxonomy" id="870187"/>
    <lineage>
        <taxon>Bacteria</taxon>
        <taxon>Pseudomonadati</taxon>
        <taxon>Pseudomonadota</taxon>
        <taxon>Gammaproteobacteria</taxon>
        <taxon>Thiotrichales</taxon>
        <taxon>Thiotrichaceae</taxon>
        <taxon>Thiothrix</taxon>
    </lineage>
</organism>
<dbReference type="Gene3D" id="1.10.238.160">
    <property type="match status" value="1"/>
</dbReference>
<dbReference type="PANTHER" id="PTHR36154">
    <property type="entry name" value="DNA-BINDING TRANSCRIPTIONAL ACTIVATOR ALPA"/>
    <property type="match status" value="1"/>
</dbReference>
<dbReference type="InterPro" id="IPR010260">
    <property type="entry name" value="AlpA"/>
</dbReference>
<dbReference type="InterPro" id="IPR052931">
    <property type="entry name" value="Prophage_regulatory_activator"/>
</dbReference>
<proteinExistence type="predicted"/>
<evidence type="ECO:0000313" key="2">
    <source>
        <dbReference type="Proteomes" id="UP000005317"/>
    </source>
</evidence>
<gene>
    <name evidence="1" type="ORF">Thini_3721</name>
</gene>
<protein>
    <submittedName>
        <fullName evidence="1">Phage transcriptional regulator, AlpA</fullName>
    </submittedName>
</protein>
<keyword evidence="2" id="KW-1185">Reference proteome</keyword>
<dbReference type="Proteomes" id="UP000005317">
    <property type="component" value="Unassembled WGS sequence"/>
</dbReference>
<sequence length="62" mass="6647">MNTASISRLKDVIAQTGLSKSTIYRLEAAGKFPARVKIGLRAVGWKSADIQAFINGLQGAQQ</sequence>
<reference evidence="2" key="1">
    <citation type="journal article" date="2011" name="Stand. Genomic Sci.">
        <title>Genome sequence of the filamentous, gliding Thiothrix nivea neotype strain (JP2(T)).</title>
        <authorList>
            <person name="Lapidus A."/>
            <person name="Nolan M."/>
            <person name="Lucas S."/>
            <person name="Glavina Del Rio T."/>
            <person name="Tice H."/>
            <person name="Cheng J.F."/>
            <person name="Tapia R."/>
            <person name="Han C."/>
            <person name="Goodwin L."/>
            <person name="Pitluck S."/>
            <person name="Liolios K."/>
            <person name="Pagani I."/>
            <person name="Ivanova N."/>
            <person name="Huntemann M."/>
            <person name="Mavromatis K."/>
            <person name="Mikhailova N."/>
            <person name="Pati A."/>
            <person name="Chen A."/>
            <person name="Palaniappan K."/>
            <person name="Land M."/>
            <person name="Brambilla E.M."/>
            <person name="Rohde M."/>
            <person name="Abt B."/>
            <person name="Verbarg S."/>
            <person name="Goker M."/>
            <person name="Bristow J."/>
            <person name="Eisen J.A."/>
            <person name="Markowitz V."/>
            <person name="Hugenholtz P."/>
            <person name="Kyrpides N.C."/>
            <person name="Klenk H.P."/>
            <person name="Woyke T."/>
        </authorList>
    </citation>
    <scope>NUCLEOTIDE SEQUENCE [LARGE SCALE GENOMIC DNA]</scope>
    <source>
        <strain evidence="2">ATCC 35100 / DSM 5205 / JP2</strain>
    </source>
</reference>
<dbReference type="PANTHER" id="PTHR36154:SF1">
    <property type="entry name" value="DNA-BINDING TRANSCRIPTIONAL ACTIVATOR ALPA"/>
    <property type="match status" value="1"/>
</dbReference>
<dbReference type="AlphaFoldDB" id="A0A656HJI6"/>
<dbReference type="EMBL" id="JH651384">
    <property type="protein sequence ID" value="EIJ36224.1"/>
    <property type="molecule type" value="Genomic_DNA"/>
</dbReference>
<dbReference type="RefSeq" id="WP_002710105.1">
    <property type="nucleotide sequence ID" value="NZ_JH651384.1"/>
</dbReference>
<name>A0A656HJI6_THINJ</name>